<dbReference type="InterPro" id="IPR029044">
    <property type="entry name" value="Nucleotide-diphossugar_trans"/>
</dbReference>
<sequence>MPFSTPELFLQKIRRQFAKPRVSILVPAFNAREFICETLDSLNDQTFQDFQILISIDKSDDDTGTIVERWCKEHENIQTKIFYQAHLLGWVQNINFLLKQCTTKYFIMMPHDDLIHKTYLEKLFHHIKSNPSACVVFSDVQGFGKQNLLITQSSVKGDKAERAHEFLINHLAAVASRGLVNRKILSDFILLSENNYSNIAIDTIWNMQMSLMGEMIRIPEVLYYKRYQSNSVHEQWWKFGKEDAIKAWLEHCTDCLKLIFRAGFEQDEMISLIRATKSRLIQDARYICPNKELSTLSEKERTWLVDEFEKTILILSEAKIDQFHRILENV</sequence>
<dbReference type="EMBL" id="FRFC01000001">
    <property type="protein sequence ID" value="SHO42877.1"/>
    <property type="molecule type" value="Genomic_DNA"/>
</dbReference>
<dbReference type="RefSeq" id="WP_101008955.1">
    <property type="nucleotide sequence ID" value="NZ_FRFC01000001.1"/>
</dbReference>
<keyword evidence="3" id="KW-1185">Reference proteome</keyword>
<dbReference type="InterPro" id="IPR001173">
    <property type="entry name" value="Glyco_trans_2-like"/>
</dbReference>
<gene>
    <name evidence="2" type="ORF">NSIN_10209</name>
</gene>
<dbReference type="Proteomes" id="UP000232412">
    <property type="component" value="Unassembled WGS sequence"/>
</dbReference>
<dbReference type="CDD" id="cd00761">
    <property type="entry name" value="Glyco_tranf_GTA_type"/>
    <property type="match status" value="1"/>
</dbReference>
<evidence type="ECO:0000313" key="3">
    <source>
        <dbReference type="Proteomes" id="UP000232412"/>
    </source>
</evidence>
<dbReference type="GO" id="GO:0016758">
    <property type="term" value="F:hexosyltransferase activity"/>
    <property type="evidence" value="ECO:0007669"/>
    <property type="project" value="UniProtKB-ARBA"/>
</dbReference>
<reference evidence="3" key="1">
    <citation type="submission" date="2016-12" db="EMBL/GenBank/DDBJ databases">
        <authorList>
            <person name="Herbold C."/>
        </authorList>
    </citation>
    <scope>NUCLEOTIDE SEQUENCE [LARGE SCALE GENOMIC DNA]</scope>
</reference>
<name>A0A2H1EFK8_9ARCH</name>
<dbReference type="SUPFAM" id="SSF53448">
    <property type="entry name" value="Nucleotide-diphospho-sugar transferases"/>
    <property type="match status" value="1"/>
</dbReference>
<proteinExistence type="predicted"/>
<dbReference type="PANTHER" id="PTHR22916">
    <property type="entry name" value="GLYCOSYLTRANSFERASE"/>
    <property type="match status" value="1"/>
</dbReference>
<dbReference type="PANTHER" id="PTHR22916:SF3">
    <property type="entry name" value="UDP-GLCNAC:BETAGAL BETA-1,3-N-ACETYLGLUCOSAMINYLTRANSFERASE-LIKE PROTEIN 1"/>
    <property type="match status" value="1"/>
</dbReference>
<evidence type="ECO:0000313" key="2">
    <source>
        <dbReference type="EMBL" id="SHO42877.1"/>
    </source>
</evidence>
<dbReference type="AlphaFoldDB" id="A0A2H1EFK8"/>
<evidence type="ECO:0000259" key="1">
    <source>
        <dbReference type="Pfam" id="PF00535"/>
    </source>
</evidence>
<feature type="domain" description="Glycosyltransferase 2-like" evidence="1">
    <location>
        <begin position="23"/>
        <end position="185"/>
    </location>
</feature>
<dbReference type="Pfam" id="PF00535">
    <property type="entry name" value="Glycos_transf_2"/>
    <property type="match status" value="1"/>
</dbReference>
<protein>
    <recommendedName>
        <fullName evidence="1">Glycosyltransferase 2-like domain-containing protein</fullName>
    </recommendedName>
</protein>
<dbReference type="Gene3D" id="3.90.550.10">
    <property type="entry name" value="Spore Coat Polysaccharide Biosynthesis Protein SpsA, Chain A"/>
    <property type="match status" value="1"/>
</dbReference>
<accession>A0A2H1EFK8</accession>
<dbReference type="OrthoDB" id="46222at2157"/>
<organism evidence="2 3">
    <name type="scientific">Nitrosotalea sinensis</name>
    <dbReference type="NCBI Taxonomy" id="1499975"/>
    <lineage>
        <taxon>Archaea</taxon>
        <taxon>Nitrososphaerota</taxon>
        <taxon>Nitrososphaeria</taxon>
        <taxon>Nitrosotaleales</taxon>
        <taxon>Nitrosotaleaceae</taxon>
        <taxon>Nitrosotalea</taxon>
    </lineage>
</organism>